<proteinExistence type="predicted"/>
<evidence type="ECO:0000313" key="2">
    <source>
        <dbReference type="Proteomes" id="UP001596411"/>
    </source>
</evidence>
<accession>A0ABW2EXE4</accession>
<evidence type="ECO:0008006" key="3">
    <source>
        <dbReference type="Google" id="ProtNLM"/>
    </source>
</evidence>
<organism evidence="1 2">
    <name type="scientific">Halomonas salifodinae</name>
    <dbReference type="NCBI Taxonomy" id="438745"/>
    <lineage>
        <taxon>Bacteria</taxon>
        <taxon>Pseudomonadati</taxon>
        <taxon>Pseudomonadota</taxon>
        <taxon>Gammaproteobacteria</taxon>
        <taxon>Oceanospirillales</taxon>
        <taxon>Halomonadaceae</taxon>
        <taxon>Halomonas</taxon>
    </lineage>
</organism>
<sequence>MIEGSARRKTGLVRRGPALLLFGGILATALLFSACGRAPQDHRLQGVVLDTGYHLTLHGDLDVPRLEVAIESELVQQAARWTAFGQAMASWRRPGVLPGMSPPSPWPDVLGHAWLVDRLHQRLQGEGLDEFLVEVGGIRRGQGAWWVALPGEDRRLELDDEALASLVWRDAERRQRLSVVADSALEALSLAWRWQAETFPEHAVSWSHPALWVVTTPAGTDERMSGAMATRLGAQEEGADPASGAY</sequence>
<dbReference type="Proteomes" id="UP001596411">
    <property type="component" value="Unassembled WGS sequence"/>
</dbReference>
<gene>
    <name evidence="1" type="ORF">ACFQH5_12645</name>
</gene>
<comment type="caution">
    <text evidence="1">The sequence shown here is derived from an EMBL/GenBank/DDBJ whole genome shotgun (WGS) entry which is preliminary data.</text>
</comment>
<dbReference type="RefSeq" id="WP_346060598.1">
    <property type="nucleotide sequence ID" value="NZ_BAAADR010000001.1"/>
</dbReference>
<name>A0ABW2EXE4_9GAMM</name>
<evidence type="ECO:0000313" key="1">
    <source>
        <dbReference type="EMBL" id="MFC7090397.1"/>
    </source>
</evidence>
<reference evidence="2" key="1">
    <citation type="journal article" date="2019" name="Int. J. Syst. Evol. Microbiol.">
        <title>The Global Catalogue of Microorganisms (GCM) 10K type strain sequencing project: providing services to taxonomists for standard genome sequencing and annotation.</title>
        <authorList>
            <consortium name="The Broad Institute Genomics Platform"/>
            <consortium name="The Broad Institute Genome Sequencing Center for Infectious Disease"/>
            <person name="Wu L."/>
            <person name="Ma J."/>
        </authorList>
    </citation>
    <scope>NUCLEOTIDE SEQUENCE [LARGE SCALE GENOMIC DNA]</scope>
    <source>
        <strain evidence="2">CGMCC 1.13666</strain>
    </source>
</reference>
<dbReference type="EMBL" id="JBHSZP010000026">
    <property type="protein sequence ID" value="MFC7090397.1"/>
    <property type="molecule type" value="Genomic_DNA"/>
</dbReference>
<dbReference type="PROSITE" id="PS51257">
    <property type="entry name" value="PROKAR_LIPOPROTEIN"/>
    <property type="match status" value="1"/>
</dbReference>
<keyword evidence="2" id="KW-1185">Reference proteome</keyword>
<protein>
    <recommendedName>
        <fullName evidence="3">FAD:protein FMN transferase</fullName>
    </recommendedName>
</protein>